<name>A0A2I0QX51_9BACI</name>
<accession>A0A2I0QX51</accession>
<organism evidence="4 5">
    <name type="scientific">Halalkalibacillus sediminis</name>
    <dbReference type="NCBI Taxonomy" id="2018042"/>
    <lineage>
        <taxon>Bacteria</taxon>
        <taxon>Bacillati</taxon>
        <taxon>Bacillota</taxon>
        <taxon>Bacilli</taxon>
        <taxon>Bacillales</taxon>
        <taxon>Bacillaceae</taxon>
        <taxon>Halalkalibacillus</taxon>
    </lineage>
</organism>
<dbReference type="Pfam" id="PF02829">
    <property type="entry name" value="3H"/>
    <property type="match status" value="1"/>
</dbReference>
<dbReference type="Gene3D" id="1.10.10.10">
    <property type="entry name" value="Winged helix-like DNA-binding domain superfamily/Winged helix DNA-binding domain"/>
    <property type="match status" value="1"/>
</dbReference>
<dbReference type="Gene3D" id="3.30.1340.20">
    <property type="entry name" value="3H domain"/>
    <property type="match status" value="1"/>
</dbReference>
<gene>
    <name evidence="4" type="ORF">CEY16_04000</name>
</gene>
<evidence type="ECO:0000256" key="1">
    <source>
        <dbReference type="PIRSR" id="PIRSR037847-1"/>
    </source>
</evidence>
<proteinExistence type="predicted"/>
<dbReference type="SUPFAM" id="SSF46785">
    <property type="entry name" value="Winged helix' DNA-binding domain"/>
    <property type="match status" value="1"/>
</dbReference>
<dbReference type="RefSeq" id="WP_101330670.1">
    <property type="nucleotide sequence ID" value="NZ_PJNH01000001.1"/>
</dbReference>
<reference evidence="4 5" key="1">
    <citation type="submission" date="2017-06" db="EMBL/GenBank/DDBJ databases">
        <title>the draft geome sequence of Illustriluteabacillus marina B3227.</title>
        <authorList>
            <person name="He R.-H."/>
            <person name="Du Z.-J."/>
        </authorList>
    </citation>
    <scope>NUCLEOTIDE SEQUENCE [LARGE SCALE GENOMIC DNA]</scope>
    <source>
        <strain evidence="4 5">B3227</strain>
    </source>
</reference>
<feature type="binding site" evidence="1">
    <location>
        <position position="151"/>
    </location>
    <ligand>
        <name>Ni(2+)</name>
        <dbReference type="ChEBI" id="CHEBI:49786"/>
    </ligand>
</feature>
<comment type="caution">
    <text evidence="4">The sequence shown here is derived from an EMBL/GenBank/DDBJ whole genome shotgun (WGS) entry which is preliminary data.</text>
</comment>
<dbReference type="AlphaFoldDB" id="A0A2I0QX51"/>
<dbReference type="Pfam" id="PF08279">
    <property type="entry name" value="HTH_11"/>
    <property type="match status" value="1"/>
</dbReference>
<dbReference type="InterPro" id="IPR035922">
    <property type="entry name" value="3H_dom_sf"/>
</dbReference>
<protein>
    <submittedName>
        <fullName evidence="4">Transcription repressor NadR</fullName>
    </submittedName>
</protein>
<dbReference type="InterPro" id="IPR013196">
    <property type="entry name" value="HTH_11"/>
</dbReference>
<dbReference type="PANTHER" id="PTHR40068">
    <property type="entry name" value="TRANSCRIPTION REPRESSOR NIAR-RELATED"/>
    <property type="match status" value="1"/>
</dbReference>
<feature type="domain" description="Helix-turn-helix type 11" evidence="3">
    <location>
        <begin position="12"/>
        <end position="64"/>
    </location>
</feature>
<evidence type="ECO:0000313" key="4">
    <source>
        <dbReference type="EMBL" id="PKR78926.1"/>
    </source>
</evidence>
<dbReference type="PIRSF" id="PIRSF037847">
    <property type="entry name" value="NiaR"/>
    <property type="match status" value="1"/>
</dbReference>
<dbReference type="InterPro" id="IPR026043">
    <property type="entry name" value="NadR"/>
</dbReference>
<sequence length="180" mass="20284">MSKEEKMVGEKRRDFLLKWLKDSNEPITGSQMASRASVSRQVIVGDMALLKAKDEPIISTSQGYVYFSQSQSDHMIERTIACFHLPKDTERELNLLVDHGVYVKNVIIDHPIYGEFTASLHISNRKEVERFIKDVGHSKASLLSELTDGIHLHTISAQSEDLLDEAEAALKEEGFLVNEA</sequence>
<dbReference type="InterPro" id="IPR036390">
    <property type="entry name" value="WH_DNA-bd_sf"/>
</dbReference>
<feature type="binding site" evidence="1">
    <location>
        <position position="84"/>
    </location>
    <ligand>
        <name>Ni(2+)</name>
        <dbReference type="ChEBI" id="CHEBI:49786"/>
    </ligand>
</feature>
<dbReference type="GO" id="GO:0046872">
    <property type="term" value="F:metal ion binding"/>
    <property type="evidence" value="ECO:0007669"/>
    <property type="project" value="UniProtKB-KW"/>
</dbReference>
<dbReference type="InterPro" id="IPR004173">
    <property type="entry name" value="3H_domain"/>
</dbReference>
<feature type="binding site" evidence="1">
    <location>
        <position position="153"/>
    </location>
    <ligand>
        <name>Ni(2+)</name>
        <dbReference type="ChEBI" id="CHEBI:49786"/>
    </ligand>
</feature>
<keyword evidence="1" id="KW-0533">Nickel</keyword>
<evidence type="ECO:0000259" key="3">
    <source>
        <dbReference type="Pfam" id="PF08279"/>
    </source>
</evidence>
<feature type="domain" description="3H" evidence="2">
    <location>
        <begin position="80"/>
        <end position="176"/>
    </location>
</feature>
<evidence type="ECO:0000313" key="5">
    <source>
        <dbReference type="Proteomes" id="UP000243524"/>
    </source>
</evidence>
<feature type="binding site" evidence="1">
    <location>
        <position position="92"/>
    </location>
    <ligand>
        <name>Ni(2+)</name>
        <dbReference type="ChEBI" id="CHEBI:49786"/>
    </ligand>
</feature>
<evidence type="ECO:0000259" key="2">
    <source>
        <dbReference type="Pfam" id="PF02829"/>
    </source>
</evidence>
<keyword evidence="5" id="KW-1185">Reference proteome</keyword>
<dbReference type="SUPFAM" id="SSF75500">
    <property type="entry name" value="Putative transcriptional regulator TM1602, C-terminal domain"/>
    <property type="match status" value="1"/>
</dbReference>
<keyword evidence="1" id="KW-0479">Metal-binding</keyword>
<dbReference type="PANTHER" id="PTHR40068:SF1">
    <property type="entry name" value="TRANSCRIPTION REPRESSOR NIAR-RELATED"/>
    <property type="match status" value="1"/>
</dbReference>
<dbReference type="InterPro" id="IPR036388">
    <property type="entry name" value="WH-like_DNA-bd_sf"/>
</dbReference>
<dbReference type="OrthoDB" id="9792661at2"/>
<dbReference type="Proteomes" id="UP000243524">
    <property type="component" value="Unassembled WGS sequence"/>
</dbReference>
<dbReference type="EMBL" id="PJNH01000001">
    <property type="protein sequence ID" value="PKR78926.1"/>
    <property type="molecule type" value="Genomic_DNA"/>
</dbReference>